<reference evidence="2 3" key="1">
    <citation type="submission" date="2022-11" db="EMBL/GenBank/DDBJ databases">
        <title>Minimal conservation of predation-associated metabolite biosynthetic gene clusters underscores biosynthetic potential of Myxococcota including descriptions for ten novel species: Archangium lansinium sp. nov., Myxococcus landrumus sp. nov., Nannocystis bai.</title>
        <authorList>
            <person name="Ahearne A."/>
            <person name="Stevens C."/>
            <person name="Dowd S."/>
        </authorList>
    </citation>
    <scope>NUCLEOTIDE SEQUENCE [LARGE SCALE GENOMIC DNA]</scope>
    <source>
        <strain evidence="2 3">NCELM</strain>
    </source>
</reference>
<feature type="transmembrane region" description="Helical" evidence="1">
    <location>
        <begin position="50"/>
        <end position="69"/>
    </location>
</feature>
<keyword evidence="1" id="KW-1133">Transmembrane helix</keyword>
<protein>
    <submittedName>
        <fullName evidence="2">Uncharacterized protein</fullName>
    </submittedName>
</protein>
<dbReference type="Proteomes" id="UP001217838">
    <property type="component" value="Unassembled WGS sequence"/>
</dbReference>
<name>A0ABT5B2U1_9BACT</name>
<keyword evidence="3" id="KW-1185">Reference proteome</keyword>
<dbReference type="Pfam" id="PF20345">
    <property type="entry name" value="DUF6640"/>
    <property type="match status" value="1"/>
</dbReference>
<evidence type="ECO:0000256" key="1">
    <source>
        <dbReference type="SAM" id="Phobius"/>
    </source>
</evidence>
<feature type="transmembrane region" description="Helical" evidence="1">
    <location>
        <begin position="12"/>
        <end position="30"/>
    </location>
</feature>
<feature type="transmembrane region" description="Helical" evidence="1">
    <location>
        <begin position="119"/>
        <end position="136"/>
    </location>
</feature>
<evidence type="ECO:0000313" key="2">
    <source>
        <dbReference type="EMBL" id="MDC0668420.1"/>
    </source>
</evidence>
<sequence>MDMRDAEAPTGPCVLASAVALLTIVLPFLADWNATHLYNPAWSGHAKFHSAHTMALGGALGLLGLVWLWQRDRFTAGLAVLAIYWLTQASALAFPGTSVIDPEFADRLPRIGGVTLNQAWGDAVFVGLLALSLAWARRRGR</sequence>
<dbReference type="RefSeq" id="WP_271997530.1">
    <property type="nucleotide sequence ID" value="NZ_JAQNDN010000004.1"/>
</dbReference>
<gene>
    <name evidence="2" type="ORF">POL58_11760</name>
</gene>
<evidence type="ECO:0000313" key="3">
    <source>
        <dbReference type="Proteomes" id="UP001217838"/>
    </source>
</evidence>
<comment type="caution">
    <text evidence="2">The sequence shown here is derived from an EMBL/GenBank/DDBJ whole genome shotgun (WGS) entry which is preliminary data.</text>
</comment>
<keyword evidence="1" id="KW-0812">Transmembrane</keyword>
<organism evidence="2 3">
    <name type="scientific">Nannocystis radixulma</name>
    <dbReference type="NCBI Taxonomy" id="2995305"/>
    <lineage>
        <taxon>Bacteria</taxon>
        <taxon>Pseudomonadati</taxon>
        <taxon>Myxococcota</taxon>
        <taxon>Polyangia</taxon>
        <taxon>Nannocystales</taxon>
        <taxon>Nannocystaceae</taxon>
        <taxon>Nannocystis</taxon>
    </lineage>
</organism>
<dbReference type="EMBL" id="JAQNDN010000004">
    <property type="protein sequence ID" value="MDC0668420.1"/>
    <property type="molecule type" value="Genomic_DNA"/>
</dbReference>
<accession>A0ABT5B2U1</accession>
<proteinExistence type="predicted"/>
<dbReference type="InterPro" id="IPR046580">
    <property type="entry name" value="DUF6640"/>
</dbReference>
<feature type="transmembrane region" description="Helical" evidence="1">
    <location>
        <begin position="76"/>
        <end position="99"/>
    </location>
</feature>
<keyword evidence="1" id="KW-0472">Membrane</keyword>